<feature type="chain" id="PRO_5012090494" description="Exportin-1 C-terminal domain-containing protein" evidence="6">
    <location>
        <begin position="16"/>
        <end position="500"/>
    </location>
</feature>
<dbReference type="OrthoDB" id="27218at2759"/>
<dbReference type="RefSeq" id="XP_009042842.1">
    <property type="nucleotide sequence ID" value="XM_009044594.1"/>
</dbReference>
<keyword evidence="9" id="KW-1185">Reference proteome</keyword>
<evidence type="ECO:0000313" key="8">
    <source>
        <dbReference type="EMBL" id="EGB02459.1"/>
    </source>
</evidence>
<dbReference type="InParanoid" id="F0YR00"/>
<evidence type="ECO:0000313" key="9">
    <source>
        <dbReference type="Proteomes" id="UP000002729"/>
    </source>
</evidence>
<dbReference type="GO" id="GO:0000055">
    <property type="term" value="P:ribosomal large subunit export from nucleus"/>
    <property type="evidence" value="ECO:0007669"/>
    <property type="project" value="TreeGrafter"/>
</dbReference>
<dbReference type="GeneID" id="20227073"/>
<evidence type="ECO:0000259" key="7">
    <source>
        <dbReference type="SMART" id="SM01102"/>
    </source>
</evidence>
<dbReference type="InterPro" id="IPR014877">
    <property type="entry name" value="XPO1_C_dom"/>
</dbReference>
<dbReference type="PANTHER" id="PTHR11223">
    <property type="entry name" value="EXPORTIN 1/5"/>
    <property type="match status" value="1"/>
</dbReference>
<name>F0YR00_AURAN</name>
<accession>F0YR00</accession>
<keyword evidence="4" id="KW-0653">Protein transport</keyword>
<dbReference type="InterPro" id="IPR016024">
    <property type="entry name" value="ARM-type_fold"/>
</dbReference>
<evidence type="ECO:0000256" key="2">
    <source>
        <dbReference type="ARBA" id="ARBA00009466"/>
    </source>
</evidence>
<evidence type="ECO:0000256" key="4">
    <source>
        <dbReference type="ARBA" id="ARBA00022927"/>
    </source>
</evidence>
<dbReference type="SMART" id="SM01102">
    <property type="entry name" value="CRM1_C"/>
    <property type="match status" value="1"/>
</dbReference>
<evidence type="ECO:0000256" key="6">
    <source>
        <dbReference type="SAM" id="SignalP"/>
    </source>
</evidence>
<feature type="domain" description="Exportin-1 C-terminal" evidence="7">
    <location>
        <begin position="211"/>
        <end position="455"/>
    </location>
</feature>
<dbReference type="SUPFAM" id="SSF48371">
    <property type="entry name" value="ARM repeat"/>
    <property type="match status" value="1"/>
</dbReference>
<dbReference type="InterPro" id="IPR045065">
    <property type="entry name" value="XPO1/5"/>
</dbReference>
<gene>
    <name evidence="8" type="ORF">AURANDRAFT_68861</name>
</gene>
<dbReference type="Gene3D" id="1.25.10.10">
    <property type="entry name" value="Leucine-rich Repeat Variant"/>
    <property type="match status" value="2"/>
</dbReference>
<dbReference type="GO" id="GO:0005634">
    <property type="term" value="C:nucleus"/>
    <property type="evidence" value="ECO:0007669"/>
    <property type="project" value="UniProtKB-SubCell"/>
</dbReference>
<sequence length="500" mass="54505">MRRLGLAACVLAAAASTPERQELVVVPCCGIGNRIAVMMEALALAHAWSLAPSVNWVRGSVLGAAFGDLWEAHPAFDRVVEVDATSDRGKSGGRVTCGRDGAAARSASGFAEGVAVRDFADLTCAAPAGGPGSGPCVFASCGGHVARQFVDVARAWVPDARPRPHKKRVWRVPTSDGKLRAVTSRDFFEGRDGRNVSAVRVDDAAFCSARVLGWLDGFRPAAAREILRLLTTFVEKCGEPEAPPPLVATSFVPPLLEPVLNDYRRSIVEARDSDVLNLLAATVDKLRDLVANEVPRVLDAVFEPTLRMITRNFEDFPGAPARAVNTHCFAALFAIPVAHHKLVVDSVVWAFKHTERNVADTGLEILYELLLNVGRTVDDAKQPFYRAFVLPLIQDVLAVMTDRLHKSGFKMHATLLRHLFHLVEAGHVTAPLFDDPTKYPSNQAFLRDHLKEFSEQNNQDLYSEERAAQQVAVAEQQNAARLAVPGLVNPHDRPMDDDDL</sequence>
<keyword evidence="5" id="KW-0539">Nucleus</keyword>
<comment type="subcellular location">
    <subcellularLocation>
        <location evidence="1">Nucleus</location>
    </subcellularLocation>
</comment>
<dbReference type="InterPro" id="IPR011989">
    <property type="entry name" value="ARM-like"/>
</dbReference>
<keyword evidence="6" id="KW-0732">Signal</keyword>
<evidence type="ECO:0000256" key="3">
    <source>
        <dbReference type="ARBA" id="ARBA00022448"/>
    </source>
</evidence>
<protein>
    <recommendedName>
        <fullName evidence="7">Exportin-1 C-terminal domain-containing protein</fullName>
    </recommendedName>
</protein>
<dbReference type="EMBL" id="GL833510">
    <property type="protein sequence ID" value="EGB02459.1"/>
    <property type="molecule type" value="Genomic_DNA"/>
</dbReference>
<reference evidence="8 9" key="1">
    <citation type="journal article" date="2011" name="Proc. Natl. Acad. Sci. U.S.A.">
        <title>Niche of harmful alga Aureococcus anophagefferens revealed through ecogenomics.</title>
        <authorList>
            <person name="Gobler C.J."/>
            <person name="Berry D.L."/>
            <person name="Dyhrman S.T."/>
            <person name="Wilhelm S.W."/>
            <person name="Salamov A."/>
            <person name="Lobanov A.V."/>
            <person name="Zhang Y."/>
            <person name="Collier J.L."/>
            <person name="Wurch L.L."/>
            <person name="Kustka A.B."/>
            <person name="Dill B.D."/>
            <person name="Shah M."/>
            <person name="VerBerkmoes N.C."/>
            <person name="Kuo A."/>
            <person name="Terry A."/>
            <person name="Pangilinan J."/>
            <person name="Lindquist E.A."/>
            <person name="Lucas S."/>
            <person name="Paulsen I.T."/>
            <person name="Hattenrath-Lehmann T.K."/>
            <person name="Talmage S.C."/>
            <person name="Walker E.A."/>
            <person name="Koch F."/>
            <person name="Burson A.M."/>
            <person name="Marcoval M.A."/>
            <person name="Tang Y.Z."/>
            <person name="Lecleir G.R."/>
            <person name="Coyne K.J."/>
            <person name="Berg G.M."/>
            <person name="Bertrand E.M."/>
            <person name="Saito M.A."/>
            <person name="Gladyshev V.N."/>
            <person name="Grigoriev I.V."/>
        </authorList>
    </citation>
    <scope>NUCLEOTIDE SEQUENCE [LARGE SCALE GENOMIC DNA]</scope>
    <source>
        <strain evidence="9">CCMP 1984</strain>
    </source>
</reference>
<evidence type="ECO:0000256" key="1">
    <source>
        <dbReference type="ARBA" id="ARBA00004123"/>
    </source>
</evidence>
<dbReference type="eggNOG" id="KOG2020">
    <property type="taxonomic scope" value="Eukaryota"/>
</dbReference>
<proteinExistence type="inferred from homology"/>
<evidence type="ECO:0000256" key="5">
    <source>
        <dbReference type="ARBA" id="ARBA00023242"/>
    </source>
</evidence>
<dbReference type="KEGG" id="aaf:AURANDRAFT_68861"/>
<dbReference type="Proteomes" id="UP000002729">
    <property type="component" value="Unassembled WGS sequence"/>
</dbReference>
<dbReference type="PANTHER" id="PTHR11223:SF2">
    <property type="entry name" value="EXPORTIN-1"/>
    <property type="match status" value="1"/>
</dbReference>
<dbReference type="GO" id="GO:0006611">
    <property type="term" value="P:protein export from nucleus"/>
    <property type="evidence" value="ECO:0007669"/>
    <property type="project" value="InterPro"/>
</dbReference>
<dbReference type="GO" id="GO:0005737">
    <property type="term" value="C:cytoplasm"/>
    <property type="evidence" value="ECO:0007669"/>
    <property type="project" value="TreeGrafter"/>
</dbReference>
<comment type="similarity">
    <text evidence="2">Belongs to the exportin family.</text>
</comment>
<organism evidence="9">
    <name type="scientific">Aureococcus anophagefferens</name>
    <name type="common">Harmful bloom alga</name>
    <dbReference type="NCBI Taxonomy" id="44056"/>
    <lineage>
        <taxon>Eukaryota</taxon>
        <taxon>Sar</taxon>
        <taxon>Stramenopiles</taxon>
        <taxon>Ochrophyta</taxon>
        <taxon>Pelagophyceae</taxon>
        <taxon>Pelagomonadales</taxon>
        <taxon>Pelagomonadaceae</taxon>
        <taxon>Aureococcus</taxon>
    </lineage>
</organism>
<feature type="signal peptide" evidence="6">
    <location>
        <begin position="1"/>
        <end position="15"/>
    </location>
</feature>
<dbReference type="GO" id="GO:0000056">
    <property type="term" value="P:ribosomal small subunit export from nucleus"/>
    <property type="evidence" value="ECO:0007669"/>
    <property type="project" value="TreeGrafter"/>
</dbReference>
<dbReference type="AlphaFoldDB" id="F0YR00"/>
<dbReference type="GO" id="GO:0005049">
    <property type="term" value="F:nuclear export signal receptor activity"/>
    <property type="evidence" value="ECO:0007669"/>
    <property type="project" value="InterPro"/>
</dbReference>
<dbReference type="Pfam" id="PF08767">
    <property type="entry name" value="CRM1_C"/>
    <property type="match status" value="1"/>
</dbReference>
<keyword evidence="3" id="KW-0813">Transport</keyword>